<name>A0ABS6EYH6_9CLOT</name>
<dbReference type="Proteomes" id="UP000736583">
    <property type="component" value="Unassembled WGS sequence"/>
</dbReference>
<evidence type="ECO:0008006" key="4">
    <source>
        <dbReference type="Google" id="ProtNLM"/>
    </source>
</evidence>
<feature type="transmembrane region" description="Helical" evidence="1">
    <location>
        <begin position="166"/>
        <end position="187"/>
    </location>
</feature>
<protein>
    <recommendedName>
        <fullName evidence="4">ABC transporter permease</fullName>
    </recommendedName>
</protein>
<proteinExistence type="predicted"/>
<evidence type="ECO:0000313" key="3">
    <source>
        <dbReference type="Proteomes" id="UP000736583"/>
    </source>
</evidence>
<accession>A0ABS6EYH6</accession>
<dbReference type="RefSeq" id="WP_216456192.1">
    <property type="nucleotide sequence ID" value="NZ_JAHLQL010000001.1"/>
</dbReference>
<sequence>MFKYLKYELKGSYKLPLGLLILMILWCPILYSRIGVWSNVGISSLAILTCIGAILTTFIYVIHLYKQDFSEDRGYLTFTLPLKGRSILWGKFLLSFIWLVIIGIGCLSFVAIIFIKGFDASVSLSINLFDSVLLISIFMGIVYLILSIFLAITLSKVALRNRRLGGISFVIFILLNSAVGFLNLLLIKSFPQGLELPTGKIINMVDLNSGYVNITTSNNVLTPYLYINIASAIFYVVLVIGLFIFNSYLMDRKMDL</sequence>
<keyword evidence="3" id="KW-1185">Reference proteome</keyword>
<dbReference type="EMBL" id="JAHLQL010000001">
    <property type="protein sequence ID" value="MBU5591175.1"/>
    <property type="molecule type" value="Genomic_DNA"/>
</dbReference>
<keyword evidence="1" id="KW-0472">Membrane</keyword>
<reference evidence="2 3" key="1">
    <citation type="submission" date="2021-06" db="EMBL/GenBank/DDBJ databases">
        <authorList>
            <person name="Sun Q."/>
            <person name="Li D."/>
        </authorList>
    </citation>
    <scope>NUCLEOTIDE SEQUENCE [LARGE SCALE GENOMIC DNA]</scope>
    <source>
        <strain evidence="2 3">MSJ-4</strain>
    </source>
</reference>
<feature type="transmembrane region" description="Helical" evidence="1">
    <location>
        <begin position="92"/>
        <end position="115"/>
    </location>
</feature>
<evidence type="ECO:0000313" key="2">
    <source>
        <dbReference type="EMBL" id="MBU5591175.1"/>
    </source>
</evidence>
<feature type="transmembrane region" description="Helical" evidence="1">
    <location>
        <begin position="40"/>
        <end position="65"/>
    </location>
</feature>
<keyword evidence="1" id="KW-1133">Transmembrane helix</keyword>
<feature type="transmembrane region" description="Helical" evidence="1">
    <location>
        <begin position="12"/>
        <end position="34"/>
    </location>
</feature>
<gene>
    <name evidence="2" type="ORF">KQI89_05305</name>
</gene>
<organism evidence="2 3">
    <name type="scientific">Clostridium simiarum</name>
    <dbReference type="NCBI Taxonomy" id="2841506"/>
    <lineage>
        <taxon>Bacteria</taxon>
        <taxon>Bacillati</taxon>
        <taxon>Bacillota</taxon>
        <taxon>Clostridia</taxon>
        <taxon>Eubacteriales</taxon>
        <taxon>Clostridiaceae</taxon>
        <taxon>Clostridium</taxon>
    </lineage>
</organism>
<feature type="transmembrane region" description="Helical" evidence="1">
    <location>
        <begin position="135"/>
        <end position="154"/>
    </location>
</feature>
<comment type="caution">
    <text evidence="2">The sequence shown here is derived from an EMBL/GenBank/DDBJ whole genome shotgun (WGS) entry which is preliminary data.</text>
</comment>
<keyword evidence="1" id="KW-0812">Transmembrane</keyword>
<feature type="transmembrane region" description="Helical" evidence="1">
    <location>
        <begin position="225"/>
        <end position="249"/>
    </location>
</feature>
<evidence type="ECO:0000256" key="1">
    <source>
        <dbReference type="SAM" id="Phobius"/>
    </source>
</evidence>